<dbReference type="InterPro" id="IPR038718">
    <property type="entry name" value="SNF2-like_sf"/>
</dbReference>
<evidence type="ECO:0000259" key="10">
    <source>
        <dbReference type="PROSITE" id="PS51192"/>
    </source>
</evidence>
<keyword evidence="6" id="KW-0131">Cell cycle</keyword>
<proteinExistence type="predicted"/>
<dbReference type="FunFam" id="3.40.50.10810:FF:000094">
    <property type="entry name" value="DNA excision repair protein ERCC-6"/>
    <property type="match status" value="1"/>
</dbReference>
<dbReference type="PROSITE" id="PS51194">
    <property type="entry name" value="HELICASE_CTER"/>
    <property type="match status" value="2"/>
</dbReference>
<evidence type="ECO:0000313" key="12">
    <source>
        <dbReference type="Proteomes" id="UP000050741"/>
    </source>
</evidence>
<dbReference type="GO" id="GO:0005524">
    <property type="term" value="F:ATP binding"/>
    <property type="evidence" value="ECO:0007669"/>
    <property type="project" value="InterPro"/>
</dbReference>
<comment type="subunit">
    <text evidence="1">Interacts (via N-terminus) with spn-A/Rad51.</text>
</comment>
<dbReference type="CDD" id="cd18793">
    <property type="entry name" value="SF2_C_SNF"/>
    <property type="match status" value="2"/>
</dbReference>
<feature type="compositionally biased region" description="Polar residues" evidence="9">
    <location>
        <begin position="51"/>
        <end position="60"/>
    </location>
</feature>
<evidence type="ECO:0000256" key="3">
    <source>
        <dbReference type="ARBA" id="ARBA00022618"/>
    </source>
</evidence>
<keyword evidence="12" id="KW-1185">Reference proteome</keyword>
<feature type="region of interest" description="Disordered" evidence="9">
    <location>
        <begin position="1"/>
        <end position="73"/>
    </location>
</feature>
<feature type="domain" description="Helicase C-terminal" evidence="11">
    <location>
        <begin position="469"/>
        <end position="597"/>
    </location>
</feature>
<keyword evidence="4" id="KW-0498">Mitosis</keyword>
<protein>
    <recommendedName>
        <fullName evidence="2">DNA repair and recombination protein RAD54-like</fullName>
    </recommendedName>
    <alternativeName>
        <fullName evidence="8">Protein okra</fullName>
    </alternativeName>
</protein>
<dbReference type="Pfam" id="PF00176">
    <property type="entry name" value="SNF2-rel_dom"/>
    <property type="match status" value="1"/>
</dbReference>
<dbReference type="InterPro" id="IPR049730">
    <property type="entry name" value="SNF2/RAD54-like_C"/>
</dbReference>
<keyword evidence="5" id="KW-0378">Hydrolase</keyword>
<dbReference type="CDD" id="cd18000">
    <property type="entry name" value="DEXHc_ERCC6"/>
    <property type="match status" value="1"/>
</dbReference>
<evidence type="ECO:0000313" key="13">
    <source>
        <dbReference type="WBParaSite" id="GPLIN_000401200"/>
    </source>
</evidence>
<feature type="region of interest" description="Disordered" evidence="9">
    <location>
        <begin position="846"/>
        <end position="866"/>
    </location>
</feature>
<evidence type="ECO:0000256" key="6">
    <source>
        <dbReference type="ARBA" id="ARBA00023306"/>
    </source>
</evidence>
<dbReference type="SMART" id="SM00490">
    <property type="entry name" value="HELICc"/>
    <property type="match status" value="2"/>
</dbReference>
<reference evidence="12" key="1">
    <citation type="submission" date="2013-12" db="EMBL/GenBank/DDBJ databases">
        <authorList>
            <person name="Aslett M."/>
        </authorList>
    </citation>
    <scope>NUCLEOTIDE SEQUENCE [LARGE SCALE GENOMIC DNA]</scope>
    <source>
        <strain evidence="12">Lindley</strain>
    </source>
</reference>
<dbReference type="PANTHER" id="PTHR45629:SF7">
    <property type="entry name" value="DNA EXCISION REPAIR PROTEIN ERCC-6-RELATED"/>
    <property type="match status" value="1"/>
</dbReference>
<dbReference type="GO" id="GO:0016787">
    <property type="term" value="F:hydrolase activity"/>
    <property type="evidence" value="ECO:0007669"/>
    <property type="project" value="UniProtKB-KW"/>
</dbReference>
<accession>A0A183BTS6</accession>
<dbReference type="CDD" id="cd22254">
    <property type="entry name" value="CSB_WHD"/>
    <property type="match status" value="1"/>
</dbReference>
<feature type="domain" description="Helicase C-terminal" evidence="11">
    <location>
        <begin position="598"/>
        <end position="762"/>
    </location>
</feature>
<dbReference type="Gene3D" id="3.40.50.10810">
    <property type="entry name" value="Tandem AAA-ATPase domain"/>
    <property type="match status" value="1"/>
</dbReference>
<feature type="domain" description="Helicase ATP-binding" evidence="10">
    <location>
        <begin position="144"/>
        <end position="321"/>
    </location>
</feature>
<organism evidence="12 13">
    <name type="scientific">Globodera pallida</name>
    <name type="common">Potato cyst nematode worm</name>
    <name type="synonym">Heterodera pallida</name>
    <dbReference type="NCBI Taxonomy" id="36090"/>
    <lineage>
        <taxon>Eukaryota</taxon>
        <taxon>Metazoa</taxon>
        <taxon>Ecdysozoa</taxon>
        <taxon>Nematoda</taxon>
        <taxon>Chromadorea</taxon>
        <taxon>Rhabditida</taxon>
        <taxon>Tylenchina</taxon>
        <taxon>Tylenchomorpha</taxon>
        <taxon>Tylenchoidea</taxon>
        <taxon>Heteroderidae</taxon>
        <taxon>Heteroderinae</taxon>
        <taxon>Globodera</taxon>
    </lineage>
</organism>
<dbReference type="GO" id="GO:0051301">
    <property type="term" value="P:cell division"/>
    <property type="evidence" value="ECO:0007669"/>
    <property type="project" value="UniProtKB-KW"/>
</dbReference>
<sequence length="1060" mass="119988">MNNIEDYDDDISVEFDNESTASVDRDEQFVVSNSTDESDDSLEAYDGCVNSPGTSAQASSHRQKRNTAKANRKETIKAVKDDGDESNFPLRIREHRALQELAKLKGEAFDDPADFHTLSNDCHISNFVWNRLYRYQKTGVRWLYELHFQYVGGILADEMGLGKTIQLCVFLRSLSESRATSKIFRYEGLGPSLIVCPATLLHQWVRELNIWFPLCKVAVLHSSGAFTGSKTNLIKKIGIHRGDGSILVTSYSTFILSYKQIMAVNWHYFILDEGHKIRNPEAKITLALKELRTPHRLILSGSPMQNNFRELWSLIDFIYPGRLGSLKEFMEKFSVPITQGGYANASAVQVRTAFKTACVLRDAISPYLLRRMKKDVQMVLQLPEKSEQILFCDITNEQRRLYLQYIESKTCEDIVTGKQMPFAGLMFLRKLCNHPDLVYGGPNRFGDFDVKGQPDMEFGFYQRSGKMIVLRALLRLWREQCHKVLLFSQSRQMLSIIESLIISEGYTYLRMDGTTAIGCRQSLVEKFNKDDNLFVFLLTTKVGGLGINLTGANRVLIFDPDWNPSTDAQLPCILGDFDVKGQPDMEFGFYQRSGKMIVLCALLRLWREQCHKVLLFSQSRQMLSIIESLIISEGYTYLRMDGTTAIGCRQSLVEKFNKDDNLFVFLLTTKVGGLGINLTGANRVLIFDPDWNPSTDAQARERAWRIGENLSKTNELHELFTLGSSKSDRKYGTETAVIFAANGTEVNKKTLKRVKKDVEKKANENDGEGIVGRTADGVQNTVNGCDNAVNGLSDEARERIRKVAKRLAANFGKTDGDKPENGRKKRKKVLFEGKYKVPLLRRQVQVEQKREEADQQTTQSGTALDSKEQDDYVLSKLLSKKVGVHSALQHDKIIRDGSAADIQLVEDEANAVAKRAAEVLKRSRRRHLEFLANASERGKCDGSGAELLSSIRQRKERQLDIDGEGGDGLSVDNDDEDANYPSLSAQSRPNSLPFGDKYEKLADEIRNFLAVNNGRANTNEILTRFQNRVHPSESFVFRSILKHLCKLLPNSQWILRDEFV</sequence>
<dbReference type="InterPro" id="IPR027417">
    <property type="entry name" value="P-loop_NTPase"/>
</dbReference>
<comment type="function">
    <text evidence="7">Involved in mitotic DNA repair and meiotic recombination. Functions in the recombinational DNA repair pathway. Essential for interhomolog gene conversion (GC), but may have a less important role in intersister GC than spn-A/Rad51. In the presence of DNA, spn-A/Rad51 enhances the ATPase activity of okr/Rad54.</text>
</comment>
<feature type="region of interest" description="Disordered" evidence="9">
    <location>
        <begin position="959"/>
        <end position="990"/>
    </location>
</feature>
<dbReference type="GO" id="GO:0006283">
    <property type="term" value="P:transcription-coupled nucleotide-excision repair"/>
    <property type="evidence" value="ECO:0007669"/>
    <property type="project" value="TreeGrafter"/>
</dbReference>
<evidence type="ECO:0000256" key="8">
    <source>
        <dbReference type="ARBA" id="ARBA00029956"/>
    </source>
</evidence>
<dbReference type="GO" id="GO:0005634">
    <property type="term" value="C:nucleus"/>
    <property type="evidence" value="ECO:0007669"/>
    <property type="project" value="TreeGrafter"/>
</dbReference>
<evidence type="ECO:0000256" key="4">
    <source>
        <dbReference type="ARBA" id="ARBA00022776"/>
    </source>
</evidence>
<evidence type="ECO:0000256" key="1">
    <source>
        <dbReference type="ARBA" id="ARBA00011467"/>
    </source>
</evidence>
<evidence type="ECO:0000256" key="5">
    <source>
        <dbReference type="ARBA" id="ARBA00022801"/>
    </source>
</evidence>
<evidence type="ECO:0000256" key="2">
    <source>
        <dbReference type="ARBA" id="ARBA00015341"/>
    </source>
</evidence>
<dbReference type="InterPro" id="IPR014001">
    <property type="entry name" value="Helicase_ATP-bd"/>
</dbReference>
<evidence type="ECO:0000256" key="9">
    <source>
        <dbReference type="SAM" id="MobiDB-lite"/>
    </source>
</evidence>
<dbReference type="SUPFAM" id="SSF52540">
    <property type="entry name" value="P-loop containing nucleoside triphosphate hydrolases"/>
    <property type="match status" value="3"/>
</dbReference>
<dbReference type="Pfam" id="PF00271">
    <property type="entry name" value="Helicase_C"/>
    <property type="match status" value="2"/>
</dbReference>
<feature type="compositionally biased region" description="Acidic residues" evidence="9">
    <location>
        <begin position="1"/>
        <end position="17"/>
    </location>
</feature>
<dbReference type="InterPro" id="IPR050496">
    <property type="entry name" value="SNF2_RAD54_helicase_repair"/>
</dbReference>
<evidence type="ECO:0000256" key="7">
    <source>
        <dbReference type="ARBA" id="ARBA00024776"/>
    </source>
</evidence>
<dbReference type="GO" id="GO:0008094">
    <property type="term" value="F:ATP-dependent activity, acting on DNA"/>
    <property type="evidence" value="ECO:0007669"/>
    <property type="project" value="TreeGrafter"/>
</dbReference>
<reference evidence="12" key="2">
    <citation type="submission" date="2014-05" db="EMBL/GenBank/DDBJ databases">
        <title>The genome and life-stage specific transcriptomes of Globodera pallida elucidate key aspects of plant parasitism by a cyst nematode.</title>
        <authorList>
            <person name="Cotton J.A."/>
            <person name="Lilley C.J."/>
            <person name="Jones L.M."/>
            <person name="Kikuchi T."/>
            <person name="Reid A.J."/>
            <person name="Thorpe P."/>
            <person name="Tsai I.J."/>
            <person name="Beasley H."/>
            <person name="Blok V."/>
            <person name="Cock P.J.A."/>
            <person name="Van den Akker S.E."/>
            <person name="Holroyd N."/>
            <person name="Hunt M."/>
            <person name="Mantelin S."/>
            <person name="Naghra H."/>
            <person name="Pain A."/>
            <person name="Palomares-Rius J.E."/>
            <person name="Zarowiecki M."/>
            <person name="Berriman M."/>
            <person name="Jones J.T."/>
            <person name="Urwin P.E."/>
        </authorList>
    </citation>
    <scope>NUCLEOTIDE SEQUENCE [LARGE SCALE GENOMIC DNA]</scope>
    <source>
        <strain evidence="12">Lindley</strain>
    </source>
</reference>
<name>A0A183BTS6_GLOPA</name>
<dbReference type="Gene3D" id="3.40.50.300">
    <property type="entry name" value="P-loop containing nucleotide triphosphate hydrolases"/>
    <property type="match status" value="2"/>
</dbReference>
<dbReference type="PROSITE" id="PS51192">
    <property type="entry name" value="HELICASE_ATP_BIND_1"/>
    <property type="match status" value="1"/>
</dbReference>
<dbReference type="AlphaFoldDB" id="A0A183BTS6"/>
<dbReference type="PANTHER" id="PTHR45629">
    <property type="entry name" value="SNF2/RAD54 FAMILY MEMBER"/>
    <property type="match status" value="1"/>
</dbReference>
<keyword evidence="3" id="KW-0132">Cell division</keyword>
<evidence type="ECO:0000259" key="11">
    <source>
        <dbReference type="PROSITE" id="PS51194"/>
    </source>
</evidence>
<feature type="compositionally biased region" description="Polar residues" evidence="9">
    <location>
        <begin position="981"/>
        <end position="990"/>
    </location>
</feature>
<dbReference type="WBParaSite" id="GPLIN_000401200">
    <property type="protein sequence ID" value="GPLIN_000401200"/>
    <property type="gene ID" value="GPLIN_000401200"/>
</dbReference>
<dbReference type="Proteomes" id="UP000050741">
    <property type="component" value="Unassembled WGS sequence"/>
</dbReference>
<reference evidence="13" key="3">
    <citation type="submission" date="2016-06" db="UniProtKB">
        <authorList>
            <consortium name="WormBaseParasite"/>
        </authorList>
    </citation>
    <scope>IDENTIFICATION</scope>
</reference>
<dbReference type="InterPro" id="IPR000330">
    <property type="entry name" value="SNF2_N"/>
</dbReference>
<dbReference type="SMART" id="SM00487">
    <property type="entry name" value="DEXDc"/>
    <property type="match status" value="1"/>
</dbReference>
<dbReference type="InterPro" id="IPR001650">
    <property type="entry name" value="Helicase_C-like"/>
</dbReference>